<dbReference type="PROSITE" id="PS51296">
    <property type="entry name" value="RIESKE"/>
    <property type="match status" value="1"/>
</dbReference>
<evidence type="ECO:0000256" key="3">
    <source>
        <dbReference type="ARBA" id="ARBA00023004"/>
    </source>
</evidence>
<dbReference type="PANTHER" id="PTHR21496">
    <property type="entry name" value="FERREDOXIN-RELATED"/>
    <property type="match status" value="1"/>
</dbReference>
<dbReference type="CDD" id="cd03528">
    <property type="entry name" value="Rieske_RO_ferredoxin"/>
    <property type="match status" value="1"/>
</dbReference>
<dbReference type="InterPro" id="IPR017941">
    <property type="entry name" value="Rieske_2Fe-2S"/>
</dbReference>
<comment type="caution">
    <text evidence="6">The sequence shown here is derived from an EMBL/GenBank/DDBJ whole genome shotgun (WGS) entry which is preliminary data.</text>
</comment>
<dbReference type="Gene3D" id="2.102.10.10">
    <property type="entry name" value="Rieske [2Fe-2S] iron-sulphur domain"/>
    <property type="match status" value="1"/>
</dbReference>
<organism evidence="6 7">
    <name type="scientific">Pseudarthrobacter phenanthrenivorans</name>
    <name type="common">Arthrobacter phenanthrenivorans</name>
    <dbReference type="NCBI Taxonomy" id="361575"/>
    <lineage>
        <taxon>Bacteria</taxon>
        <taxon>Bacillati</taxon>
        <taxon>Actinomycetota</taxon>
        <taxon>Actinomycetes</taxon>
        <taxon>Micrococcales</taxon>
        <taxon>Micrococcaceae</taxon>
        <taxon>Pseudarthrobacter</taxon>
    </lineage>
</organism>
<gene>
    <name evidence="6" type="ORF">RM50_16105</name>
</gene>
<keyword evidence="1" id="KW-0001">2Fe-2S</keyword>
<dbReference type="GO" id="GO:0051537">
    <property type="term" value="F:2 iron, 2 sulfur cluster binding"/>
    <property type="evidence" value="ECO:0007669"/>
    <property type="project" value="UniProtKB-KW"/>
</dbReference>
<evidence type="ECO:0000256" key="4">
    <source>
        <dbReference type="ARBA" id="ARBA00023014"/>
    </source>
</evidence>
<evidence type="ECO:0000256" key="1">
    <source>
        <dbReference type="ARBA" id="ARBA00022714"/>
    </source>
</evidence>
<reference evidence="6 7" key="1">
    <citation type="submission" date="2014-12" db="EMBL/GenBank/DDBJ databases">
        <title>Genome sequencing of Arthrobacter phenanthrenivorans SWC37.</title>
        <authorList>
            <person name="Tan P.W."/>
            <person name="Chan K.-G."/>
        </authorList>
    </citation>
    <scope>NUCLEOTIDE SEQUENCE [LARGE SCALE GENOMIC DNA]</scope>
    <source>
        <strain evidence="6 7">SWC37</strain>
    </source>
</reference>
<dbReference type="InterPro" id="IPR036922">
    <property type="entry name" value="Rieske_2Fe-2S_sf"/>
</dbReference>
<keyword evidence="6" id="KW-0223">Dioxygenase</keyword>
<accession>A0A0B4DLV6</accession>
<keyword evidence="2" id="KW-0479">Metal-binding</keyword>
<dbReference type="GO" id="GO:0051213">
    <property type="term" value="F:dioxygenase activity"/>
    <property type="evidence" value="ECO:0007669"/>
    <property type="project" value="UniProtKB-KW"/>
</dbReference>
<evidence type="ECO:0000259" key="5">
    <source>
        <dbReference type="PROSITE" id="PS51296"/>
    </source>
</evidence>
<dbReference type="GO" id="GO:0004497">
    <property type="term" value="F:monooxygenase activity"/>
    <property type="evidence" value="ECO:0007669"/>
    <property type="project" value="UniProtKB-ARBA"/>
</dbReference>
<dbReference type="Pfam" id="PF00355">
    <property type="entry name" value="Rieske"/>
    <property type="match status" value="1"/>
</dbReference>
<keyword evidence="6" id="KW-0560">Oxidoreductase</keyword>
<feature type="domain" description="Rieske" evidence="5">
    <location>
        <begin position="8"/>
        <end position="104"/>
    </location>
</feature>
<dbReference type="RefSeq" id="WP_043454760.1">
    <property type="nucleotide sequence ID" value="NZ_JWTB01000032.1"/>
</dbReference>
<dbReference type="PANTHER" id="PTHR21496:SF23">
    <property type="entry name" value="3-PHENYLPROPIONATE_CINNAMIC ACID DIOXYGENASE FERREDOXIN SUBUNIT"/>
    <property type="match status" value="1"/>
</dbReference>
<evidence type="ECO:0000313" key="6">
    <source>
        <dbReference type="EMBL" id="KIC65395.1"/>
    </source>
</evidence>
<dbReference type="GO" id="GO:0046872">
    <property type="term" value="F:metal ion binding"/>
    <property type="evidence" value="ECO:0007669"/>
    <property type="project" value="UniProtKB-KW"/>
</dbReference>
<dbReference type="AlphaFoldDB" id="A0A0B4DLV6"/>
<evidence type="ECO:0000256" key="2">
    <source>
        <dbReference type="ARBA" id="ARBA00022723"/>
    </source>
</evidence>
<protein>
    <submittedName>
        <fullName evidence="6">Dioxygenase</fullName>
    </submittedName>
</protein>
<sequence length="118" mass="12452">MSGTPKGELVCSAGDIQVKQALRILVDGYPVAVVRDSMGDIHAIGDTCSHADISLSEGDVEGCTIECWGHGSQFDLRSGQPLQLPAYDPVPVFAVELDGDDVYVDVTNVLNGAAVDNY</sequence>
<dbReference type="OrthoDB" id="147178at2"/>
<dbReference type="SUPFAM" id="SSF50022">
    <property type="entry name" value="ISP domain"/>
    <property type="match status" value="1"/>
</dbReference>
<evidence type="ECO:0000313" key="7">
    <source>
        <dbReference type="Proteomes" id="UP000031196"/>
    </source>
</evidence>
<dbReference type="Proteomes" id="UP000031196">
    <property type="component" value="Unassembled WGS sequence"/>
</dbReference>
<keyword evidence="3" id="KW-0408">Iron</keyword>
<proteinExistence type="predicted"/>
<dbReference type="EMBL" id="JWTB01000032">
    <property type="protein sequence ID" value="KIC65395.1"/>
    <property type="molecule type" value="Genomic_DNA"/>
</dbReference>
<name>A0A0B4DLV6_PSEPS</name>
<dbReference type="GO" id="GO:0016705">
    <property type="term" value="F:oxidoreductase activity, acting on paired donors, with incorporation or reduction of molecular oxygen"/>
    <property type="evidence" value="ECO:0007669"/>
    <property type="project" value="UniProtKB-ARBA"/>
</dbReference>
<keyword evidence="4" id="KW-0411">Iron-sulfur</keyword>